<evidence type="ECO:0000259" key="3">
    <source>
        <dbReference type="Pfam" id="PF00210"/>
    </source>
</evidence>
<dbReference type="RefSeq" id="WP_148075793.1">
    <property type="nucleotide sequence ID" value="NZ_CP042913.1"/>
</dbReference>
<dbReference type="InterPro" id="IPR009078">
    <property type="entry name" value="Ferritin-like_SF"/>
</dbReference>
<evidence type="ECO:0000256" key="2">
    <source>
        <dbReference type="RuleBase" id="RU003875"/>
    </source>
</evidence>
<accession>A0A5B9QHZ6</accession>
<dbReference type="PANTHER" id="PTHR42932">
    <property type="entry name" value="GENERAL STRESS PROTEIN 20U"/>
    <property type="match status" value="1"/>
</dbReference>
<dbReference type="KEGG" id="bgok:Pr1d_49250"/>
<protein>
    <submittedName>
        <fullName evidence="4">Fine tangled pili major subunit</fullName>
    </submittedName>
</protein>
<evidence type="ECO:0000256" key="1">
    <source>
        <dbReference type="ARBA" id="ARBA00009497"/>
    </source>
</evidence>
<dbReference type="OrthoDB" id="9797023at2"/>
<keyword evidence="5" id="KW-1185">Reference proteome</keyword>
<proteinExistence type="inferred from homology"/>
<dbReference type="AlphaFoldDB" id="A0A5B9QHZ6"/>
<gene>
    <name evidence="4" type="primary">ftpA</name>
    <name evidence="4" type="ORF">Pr1d_49250</name>
</gene>
<dbReference type="GO" id="GO:0016722">
    <property type="term" value="F:oxidoreductase activity, acting on metal ions"/>
    <property type="evidence" value="ECO:0007669"/>
    <property type="project" value="InterPro"/>
</dbReference>
<dbReference type="Pfam" id="PF00210">
    <property type="entry name" value="Ferritin"/>
    <property type="match status" value="1"/>
</dbReference>
<dbReference type="PIRSF" id="PIRSF005900">
    <property type="entry name" value="Dps"/>
    <property type="match status" value="1"/>
</dbReference>
<dbReference type="PANTHER" id="PTHR42932:SF2">
    <property type="entry name" value="DNA PROTECTION DURING STARVATION PROTEIN 1"/>
    <property type="match status" value="1"/>
</dbReference>
<dbReference type="InterPro" id="IPR008331">
    <property type="entry name" value="Ferritin_DPS_dom"/>
</dbReference>
<comment type="similarity">
    <text evidence="1 2">Belongs to the Dps family.</text>
</comment>
<name>A0A5B9QHZ6_9BACT</name>
<dbReference type="CDD" id="cd01043">
    <property type="entry name" value="DPS"/>
    <property type="match status" value="1"/>
</dbReference>
<reference evidence="4 5" key="1">
    <citation type="submission" date="2019-08" db="EMBL/GenBank/DDBJ databases">
        <title>Deep-cultivation of Planctomycetes and their phenomic and genomic characterization uncovers novel biology.</title>
        <authorList>
            <person name="Wiegand S."/>
            <person name="Jogler M."/>
            <person name="Boedeker C."/>
            <person name="Pinto D."/>
            <person name="Vollmers J."/>
            <person name="Rivas-Marin E."/>
            <person name="Kohn T."/>
            <person name="Peeters S.H."/>
            <person name="Heuer A."/>
            <person name="Rast P."/>
            <person name="Oberbeckmann S."/>
            <person name="Bunk B."/>
            <person name="Jeske O."/>
            <person name="Meyerdierks A."/>
            <person name="Storesund J.E."/>
            <person name="Kallscheuer N."/>
            <person name="Luecker S."/>
            <person name="Lage O.M."/>
            <person name="Pohl T."/>
            <person name="Merkel B.J."/>
            <person name="Hornburger P."/>
            <person name="Mueller R.-W."/>
            <person name="Bruemmer F."/>
            <person name="Labrenz M."/>
            <person name="Spormann A.M."/>
            <person name="Op den Camp H."/>
            <person name="Overmann J."/>
            <person name="Amann R."/>
            <person name="Jetten M.S.M."/>
            <person name="Mascher T."/>
            <person name="Medema M.H."/>
            <person name="Devos D.P."/>
            <person name="Kaster A.-K."/>
            <person name="Ovreas L."/>
            <person name="Rohde M."/>
            <person name="Galperin M.Y."/>
            <person name="Jogler C."/>
        </authorList>
    </citation>
    <scope>NUCLEOTIDE SEQUENCE [LARGE SCALE GENOMIC DNA]</scope>
    <source>
        <strain evidence="4 5">Pr1d</strain>
    </source>
</reference>
<dbReference type="PROSITE" id="PS00818">
    <property type="entry name" value="DPS_1"/>
    <property type="match status" value="1"/>
</dbReference>
<dbReference type="InterPro" id="IPR012347">
    <property type="entry name" value="Ferritin-like"/>
</dbReference>
<organism evidence="4 5">
    <name type="scientific">Bythopirellula goksoeyrii</name>
    <dbReference type="NCBI Taxonomy" id="1400387"/>
    <lineage>
        <taxon>Bacteria</taxon>
        <taxon>Pseudomonadati</taxon>
        <taxon>Planctomycetota</taxon>
        <taxon>Planctomycetia</taxon>
        <taxon>Pirellulales</taxon>
        <taxon>Lacipirellulaceae</taxon>
        <taxon>Bythopirellula</taxon>
    </lineage>
</organism>
<dbReference type="GO" id="GO:0008199">
    <property type="term" value="F:ferric iron binding"/>
    <property type="evidence" value="ECO:0007669"/>
    <property type="project" value="InterPro"/>
</dbReference>
<dbReference type="SUPFAM" id="SSF47240">
    <property type="entry name" value="Ferritin-like"/>
    <property type="match status" value="1"/>
</dbReference>
<dbReference type="Gene3D" id="1.20.1260.10">
    <property type="match status" value="1"/>
</dbReference>
<sequence>MKFKRHMLNAETTDKVVGCLQQRLIELIDLALQLKQAHWCVVGNNFRAVHLQLDEIILAVRDASDEVAERLSTIGVAPDGRANTVANGSQLTDLSREFESVSNTVTTVADRMDKTIQGLRDSIGKLGELDPISEDMLIAITSGLEKHLWMVQAQEA</sequence>
<evidence type="ECO:0000313" key="4">
    <source>
        <dbReference type="EMBL" id="QEG37579.1"/>
    </source>
</evidence>
<evidence type="ECO:0000313" key="5">
    <source>
        <dbReference type="Proteomes" id="UP000323917"/>
    </source>
</evidence>
<dbReference type="PRINTS" id="PR01346">
    <property type="entry name" value="HELNAPAPROT"/>
</dbReference>
<dbReference type="InterPro" id="IPR023188">
    <property type="entry name" value="DPS_DNA-bd_CS"/>
</dbReference>
<dbReference type="EMBL" id="CP042913">
    <property type="protein sequence ID" value="QEG37579.1"/>
    <property type="molecule type" value="Genomic_DNA"/>
</dbReference>
<feature type="domain" description="Ferritin/DPS" evidence="3">
    <location>
        <begin position="20"/>
        <end position="154"/>
    </location>
</feature>
<dbReference type="Proteomes" id="UP000323917">
    <property type="component" value="Chromosome"/>
</dbReference>
<dbReference type="InterPro" id="IPR002177">
    <property type="entry name" value="DPS_DNA-bd"/>
</dbReference>